<dbReference type="PROSITE" id="PS00356">
    <property type="entry name" value="HTH_LACI_1"/>
    <property type="match status" value="1"/>
</dbReference>
<dbReference type="GO" id="GO:0000976">
    <property type="term" value="F:transcription cis-regulatory region binding"/>
    <property type="evidence" value="ECO:0007669"/>
    <property type="project" value="TreeGrafter"/>
</dbReference>
<keyword evidence="2 5" id="KW-0238">DNA-binding</keyword>
<accession>A0A926EFS4</accession>
<dbReference type="Gene3D" id="1.10.260.40">
    <property type="entry name" value="lambda repressor-like DNA-binding domains"/>
    <property type="match status" value="1"/>
</dbReference>
<dbReference type="PANTHER" id="PTHR30146">
    <property type="entry name" value="LACI-RELATED TRANSCRIPTIONAL REPRESSOR"/>
    <property type="match status" value="1"/>
</dbReference>
<keyword evidence="6" id="KW-1185">Reference proteome</keyword>
<dbReference type="RefSeq" id="WP_249332540.1">
    <property type="nucleotide sequence ID" value="NZ_JACRSY010000011.1"/>
</dbReference>
<keyword evidence="3" id="KW-0804">Transcription</keyword>
<dbReference type="InterPro" id="IPR000843">
    <property type="entry name" value="HTH_LacI"/>
</dbReference>
<reference evidence="5" key="1">
    <citation type="submission" date="2020-08" db="EMBL/GenBank/DDBJ databases">
        <title>Genome public.</title>
        <authorList>
            <person name="Liu C."/>
            <person name="Sun Q."/>
        </authorList>
    </citation>
    <scope>NUCLEOTIDE SEQUENCE</scope>
    <source>
        <strain evidence="5">NSJ-12</strain>
    </source>
</reference>
<dbReference type="InterPro" id="IPR028082">
    <property type="entry name" value="Peripla_BP_I"/>
</dbReference>
<evidence type="ECO:0000313" key="6">
    <source>
        <dbReference type="Proteomes" id="UP000655830"/>
    </source>
</evidence>
<evidence type="ECO:0000256" key="1">
    <source>
        <dbReference type="ARBA" id="ARBA00023015"/>
    </source>
</evidence>
<evidence type="ECO:0000256" key="3">
    <source>
        <dbReference type="ARBA" id="ARBA00023163"/>
    </source>
</evidence>
<dbReference type="InterPro" id="IPR010982">
    <property type="entry name" value="Lambda_DNA-bd_dom_sf"/>
</dbReference>
<name>A0A926EFS4_9FIRM</name>
<dbReference type="Pfam" id="PF13377">
    <property type="entry name" value="Peripla_BP_3"/>
    <property type="match status" value="1"/>
</dbReference>
<sequence length="333" mass="37132">MATIKDVAKAAQVSVATVSRVLNDDPKVKPDTKQKVQEVIEALNYTPNLLGRNLRRSYTKNILVLLPTLSNTFYATIIKGIRYEVAKAGYNVMVGVTDLNPDIERQNIRLLETKLVDGIIFFAPQISQAELEEVEACYPIVQCSEYIQGSLVSWVSIDNQKAAYDAVNYLIELGHTRIAMVTSKKPYTSSILREAGFREALQKHHINLASDYLYKTDYIPSSGMQAAHDLLSLKESPTAIFTIADSMAVGVIRGIEDLGKKVGRDVDVIGFDNTFVSKIYHPTLTTISQPRFEMGETAAKLLLNKIQDIHASKEYVTLAHELVIRESTHTLKK</sequence>
<dbReference type="PROSITE" id="PS50932">
    <property type="entry name" value="HTH_LACI_2"/>
    <property type="match status" value="1"/>
</dbReference>
<dbReference type="GO" id="GO:0003700">
    <property type="term" value="F:DNA-binding transcription factor activity"/>
    <property type="evidence" value="ECO:0007669"/>
    <property type="project" value="TreeGrafter"/>
</dbReference>
<evidence type="ECO:0000256" key="2">
    <source>
        <dbReference type="ARBA" id="ARBA00023125"/>
    </source>
</evidence>
<dbReference type="SUPFAM" id="SSF53822">
    <property type="entry name" value="Periplasmic binding protein-like I"/>
    <property type="match status" value="1"/>
</dbReference>
<proteinExistence type="predicted"/>
<dbReference type="PANTHER" id="PTHR30146:SF149">
    <property type="entry name" value="HTH-TYPE TRANSCRIPTIONAL REGULATOR EBGR"/>
    <property type="match status" value="1"/>
</dbReference>
<feature type="domain" description="HTH lacI-type" evidence="4">
    <location>
        <begin position="2"/>
        <end position="56"/>
    </location>
</feature>
<gene>
    <name evidence="5" type="ORF">H8718_08220</name>
</gene>
<dbReference type="PRINTS" id="PR00036">
    <property type="entry name" value="HTHLACI"/>
</dbReference>
<dbReference type="AlphaFoldDB" id="A0A926EFS4"/>
<protein>
    <submittedName>
        <fullName evidence="5">LacI family DNA-binding transcriptional regulator</fullName>
    </submittedName>
</protein>
<evidence type="ECO:0000313" key="5">
    <source>
        <dbReference type="EMBL" id="MBC8579514.1"/>
    </source>
</evidence>
<dbReference type="SMART" id="SM00354">
    <property type="entry name" value="HTH_LACI"/>
    <property type="match status" value="1"/>
</dbReference>
<dbReference type="InterPro" id="IPR046335">
    <property type="entry name" value="LacI/GalR-like_sensor"/>
</dbReference>
<dbReference type="Proteomes" id="UP000655830">
    <property type="component" value="Unassembled WGS sequence"/>
</dbReference>
<dbReference type="CDD" id="cd01392">
    <property type="entry name" value="HTH_LacI"/>
    <property type="match status" value="1"/>
</dbReference>
<dbReference type="SUPFAM" id="SSF47413">
    <property type="entry name" value="lambda repressor-like DNA-binding domains"/>
    <property type="match status" value="1"/>
</dbReference>
<dbReference type="CDD" id="cd06284">
    <property type="entry name" value="PBP1_LacI-like"/>
    <property type="match status" value="1"/>
</dbReference>
<dbReference type="Gene3D" id="3.40.50.2300">
    <property type="match status" value="2"/>
</dbReference>
<comment type="caution">
    <text evidence="5">The sequence shown here is derived from an EMBL/GenBank/DDBJ whole genome shotgun (WGS) entry which is preliminary data.</text>
</comment>
<evidence type="ECO:0000259" key="4">
    <source>
        <dbReference type="PROSITE" id="PS50932"/>
    </source>
</evidence>
<organism evidence="5 6">
    <name type="scientific">Zhenhengia yiwuensis</name>
    <dbReference type="NCBI Taxonomy" id="2763666"/>
    <lineage>
        <taxon>Bacteria</taxon>
        <taxon>Bacillati</taxon>
        <taxon>Bacillota</taxon>
        <taxon>Clostridia</taxon>
        <taxon>Lachnospirales</taxon>
        <taxon>Lachnospiraceae</taxon>
        <taxon>Zhenhengia</taxon>
    </lineage>
</organism>
<keyword evidence="1" id="KW-0805">Transcription regulation</keyword>
<dbReference type="Pfam" id="PF00356">
    <property type="entry name" value="LacI"/>
    <property type="match status" value="1"/>
</dbReference>
<dbReference type="EMBL" id="JACRSY010000011">
    <property type="protein sequence ID" value="MBC8579514.1"/>
    <property type="molecule type" value="Genomic_DNA"/>
</dbReference>